<dbReference type="Proteomes" id="UP000436181">
    <property type="component" value="Unassembled WGS sequence"/>
</dbReference>
<evidence type="ECO:0000313" key="5">
    <source>
        <dbReference type="Proteomes" id="UP000436181"/>
    </source>
</evidence>
<name>A0ABQ6VCJ4_9CORY</name>
<protein>
    <submittedName>
        <fullName evidence="4">Flavin reductase family protein</fullName>
    </submittedName>
</protein>
<dbReference type="SMART" id="SM00903">
    <property type="entry name" value="Flavin_Reduct"/>
    <property type="match status" value="1"/>
</dbReference>
<dbReference type="InterPro" id="IPR002563">
    <property type="entry name" value="Flavin_Rdtase-like_dom"/>
</dbReference>
<proteinExistence type="inferred from homology"/>
<gene>
    <name evidence="4" type="ORF">F8377_08555</name>
</gene>
<evidence type="ECO:0000256" key="1">
    <source>
        <dbReference type="ARBA" id="ARBA00008898"/>
    </source>
</evidence>
<dbReference type="PANTHER" id="PTHR30466:SF11">
    <property type="entry name" value="FLAVIN-DEPENDENT MONOOXYGENASE, REDUCTASE SUBUNIT HSAB"/>
    <property type="match status" value="1"/>
</dbReference>
<evidence type="ECO:0000256" key="2">
    <source>
        <dbReference type="ARBA" id="ARBA00023002"/>
    </source>
</evidence>
<comment type="similarity">
    <text evidence="1">Belongs to the non-flavoprotein flavin reductase family.</text>
</comment>
<dbReference type="Pfam" id="PF01613">
    <property type="entry name" value="Flavin_Reduct"/>
    <property type="match status" value="1"/>
</dbReference>
<dbReference type="EMBL" id="WBZJ01000003">
    <property type="protein sequence ID" value="KAB3519945.1"/>
    <property type="molecule type" value="Genomic_DNA"/>
</dbReference>
<dbReference type="Gene3D" id="2.30.110.10">
    <property type="entry name" value="Electron Transport, Fmn-binding Protein, Chain A"/>
    <property type="match status" value="1"/>
</dbReference>
<keyword evidence="2" id="KW-0560">Oxidoreductase</keyword>
<evidence type="ECO:0000259" key="3">
    <source>
        <dbReference type="SMART" id="SM00903"/>
    </source>
</evidence>
<dbReference type="RefSeq" id="WP_151844704.1">
    <property type="nucleotide sequence ID" value="NZ_WBZJ01000003.1"/>
</dbReference>
<feature type="domain" description="Flavin reductase like" evidence="3">
    <location>
        <begin position="50"/>
        <end position="197"/>
    </location>
</feature>
<dbReference type="InterPro" id="IPR050268">
    <property type="entry name" value="NADH-dep_flavin_reductase"/>
</dbReference>
<sequence length="199" mass="21783">MTLIDSYAPARNTTRGLERISAHTWDFTPAPRTGTQPVDTTDTKALRRAFANVPTPLATAAALVDGRPVGMVLGSFVVHSLEPALVSVSIQTTSGTWPQLRNAGRIGLSVLSENNRHVINNFYRPAHERFDSLDYVTHGEAILFPDAALHITADVAEEVTVGDHVMAVLRVHDIHHAAEEQLDKPRPLVFHQSEVTTAR</sequence>
<organism evidence="4 5">
    <name type="scientific">Corynebacterium zhongnanshanii</name>
    <dbReference type="NCBI Taxonomy" id="2768834"/>
    <lineage>
        <taxon>Bacteria</taxon>
        <taxon>Bacillati</taxon>
        <taxon>Actinomycetota</taxon>
        <taxon>Actinomycetes</taxon>
        <taxon>Mycobacteriales</taxon>
        <taxon>Corynebacteriaceae</taxon>
        <taxon>Corynebacterium</taxon>
    </lineage>
</organism>
<evidence type="ECO:0000313" key="4">
    <source>
        <dbReference type="EMBL" id="KAB3519945.1"/>
    </source>
</evidence>
<accession>A0ABQ6VCJ4</accession>
<comment type="caution">
    <text evidence="4">The sequence shown here is derived from an EMBL/GenBank/DDBJ whole genome shotgun (WGS) entry which is preliminary data.</text>
</comment>
<reference evidence="4 5" key="1">
    <citation type="submission" date="2019-10" db="EMBL/GenBank/DDBJ databases">
        <title>Corynebacterium sp novel species isolated from the respiratory tract of Marmot.</title>
        <authorList>
            <person name="Zhang G."/>
        </authorList>
    </citation>
    <scope>NUCLEOTIDE SEQUENCE [LARGE SCALE GENOMIC DNA]</scope>
    <source>
        <strain evidence="4 5">336</strain>
    </source>
</reference>
<keyword evidence="5" id="KW-1185">Reference proteome</keyword>
<dbReference type="PANTHER" id="PTHR30466">
    <property type="entry name" value="FLAVIN REDUCTASE"/>
    <property type="match status" value="1"/>
</dbReference>
<dbReference type="SUPFAM" id="SSF50475">
    <property type="entry name" value="FMN-binding split barrel"/>
    <property type="match status" value="1"/>
</dbReference>
<dbReference type="InterPro" id="IPR012349">
    <property type="entry name" value="Split_barrel_FMN-bd"/>
</dbReference>